<evidence type="ECO:0000256" key="6">
    <source>
        <dbReference type="ARBA" id="ARBA00022801"/>
    </source>
</evidence>
<evidence type="ECO:0000256" key="11">
    <source>
        <dbReference type="SAM" id="Phobius"/>
    </source>
</evidence>
<reference evidence="12 13" key="4">
    <citation type="journal article" date="2020" name="Sci. Rep.">
        <title>beta-carboline chemical signals induce reveromycin production through a LuxR family regulator in Streptomyces sp. SN-593.</title>
        <authorList>
            <person name="Panthee S."/>
            <person name="Kito N."/>
            <person name="Hayashi T."/>
            <person name="Shimizu T."/>
            <person name="Ishikawa J."/>
            <person name="Hamamoto H."/>
            <person name="Osada H."/>
            <person name="Takahashi S."/>
        </authorList>
    </citation>
    <scope>NUCLEOTIDE SEQUENCE [LARGE SCALE GENOMIC DNA]</scope>
    <source>
        <strain evidence="12 13">SN-593</strain>
    </source>
</reference>
<organism evidence="12 13">
    <name type="scientific">Actinacidiphila reveromycinica</name>
    <dbReference type="NCBI Taxonomy" id="659352"/>
    <lineage>
        <taxon>Bacteria</taxon>
        <taxon>Bacillati</taxon>
        <taxon>Actinomycetota</taxon>
        <taxon>Actinomycetes</taxon>
        <taxon>Kitasatosporales</taxon>
        <taxon>Streptomycetaceae</taxon>
        <taxon>Actinacidiphila</taxon>
    </lineage>
</organism>
<dbReference type="InterPro" id="IPR007795">
    <property type="entry name" value="T7SS_EccB"/>
</dbReference>
<dbReference type="PANTHER" id="PTHR40765">
    <property type="entry name" value="ESX-2 SECRETION SYSTEM ATPASE ECCB2"/>
    <property type="match status" value="1"/>
</dbReference>
<dbReference type="KEGG" id="arev:RVR_2444"/>
<accession>A0A7U3UQM0</accession>
<dbReference type="Gene3D" id="2.40.50.910">
    <property type="entry name" value="Type VII secretion system EccB, repeat 3 domain"/>
    <property type="match status" value="1"/>
</dbReference>
<dbReference type="GO" id="GO:0005524">
    <property type="term" value="F:ATP binding"/>
    <property type="evidence" value="ECO:0007669"/>
    <property type="project" value="UniProtKB-KW"/>
</dbReference>
<comment type="similarity">
    <text evidence="2">Belongs to the EccB family.</text>
</comment>
<keyword evidence="3" id="KW-1003">Cell membrane</keyword>
<evidence type="ECO:0000256" key="9">
    <source>
        <dbReference type="ARBA" id="ARBA00023136"/>
    </source>
</evidence>
<dbReference type="Proteomes" id="UP000595703">
    <property type="component" value="Chromosome"/>
</dbReference>
<keyword evidence="5" id="KW-0547">Nucleotide-binding</keyword>
<sequence>MQTRRDHLQGYQFAVGRLATALVTGDTGRGTGPTRRGTLGTYFGILLVVLLCAGFGVFGLIKPVQKDTWRQPGTIILEKETGNRYLLVNSTLRPVLNYASALLLTGSSGTVRTVPREALASIPRGPAIGIPGAPDSLPSGAEVLSAGWSLCLRPGVRGEILDLAPSRVSALPSSAQAVLAAPDGTRYVLWRGMKYPVPGTAVLIALGLDGEQLAAPQNWLARVPTGTELSAPTVPHSGSPAGEVAGKAVRVGQLFRTPAEAGGHTYVMLKDGVAPVSATQAALMAARPGTAAVRTVDASAVAASPVSRTGLGGTPPPDLLNAPQARTQGTALCLRQVPQGTQLTSTIVREANAAATGDRAVVVPPGHGVLVLDQDEMRAGDNSPQQYLVDDQGVYYPLGDSQAASSLRLSGTATPMPSDVLALMTRGPVLDAAAAAAGSDASGGSGTGTPSQGTSGESSAPSGDGTSAQASLRHGAEGIRLAGGADTTRMRGDAVPGPVPAVHTGAMAAGDGVVGGGALPAKPASIETQRRAR</sequence>
<feature type="region of interest" description="Disordered" evidence="10">
    <location>
        <begin position="435"/>
        <end position="533"/>
    </location>
</feature>
<feature type="transmembrane region" description="Helical" evidence="11">
    <location>
        <begin position="39"/>
        <end position="61"/>
    </location>
</feature>
<dbReference type="GO" id="GO:0016787">
    <property type="term" value="F:hydrolase activity"/>
    <property type="evidence" value="ECO:0007669"/>
    <property type="project" value="UniProtKB-KW"/>
</dbReference>
<evidence type="ECO:0000256" key="10">
    <source>
        <dbReference type="SAM" id="MobiDB-lite"/>
    </source>
</evidence>
<gene>
    <name evidence="12" type="ORF">RVR_2444</name>
</gene>
<reference evidence="12 13" key="2">
    <citation type="journal article" date="2011" name="J. Antibiot.">
        <title>Furaquinocins I and J: novel polyketide isoprenoid hybrid compounds from Streptomyces reveromyceticus SN-593.</title>
        <authorList>
            <person name="Panthee S."/>
            <person name="Takahashi S."/>
            <person name="Takagi H."/>
            <person name="Nogawa T."/>
            <person name="Oowada E."/>
            <person name="Uramoto M."/>
            <person name="Osada H."/>
        </authorList>
    </citation>
    <scope>NUCLEOTIDE SEQUENCE [LARGE SCALE GENOMIC DNA]</scope>
    <source>
        <strain evidence="12 13">SN-593</strain>
    </source>
</reference>
<feature type="compositionally biased region" description="Low complexity" evidence="10">
    <location>
        <begin position="448"/>
        <end position="459"/>
    </location>
</feature>
<dbReference type="InterPro" id="IPR042485">
    <property type="entry name" value="T7SS_EccB_R3"/>
</dbReference>
<reference evidence="12 13" key="3">
    <citation type="journal article" date="2011" name="Nat. Chem. Biol.">
        <title>Reveromycin A biosynthesis uses RevG and RevJ for stereospecific spiroacetal formation.</title>
        <authorList>
            <person name="Takahashi S."/>
            <person name="Toyoda A."/>
            <person name="Sekiyama Y."/>
            <person name="Takagi H."/>
            <person name="Nogawa T."/>
            <person name="Uramoto M."/>
            <person name="Suzuki R."/>
            <person name="Koshino H."/>
            <person name="Kumano T."/>
            <person name="Panthee S."/>
            <person name="Dairi T."/>
            <person name="Ishikawa J."/>
            <person name="Ikeda H."/>
            <person name="Sakaki Y."/>
            <person name="Osada H."/>
        </authorList>
    </citation>
    <scope>NUCLEOTIDE SEQUENCE [LARGE SCALE GENOMIC DNA]</scope>
    <source>
        <strain evidence="12 13">SN-593</strain>
    </source>
</reference>
<evidence type="ECO:0000256" key="2">
    <source>
        <dbReference type="ARBA" id="ARBA00008149"/>
    </source>
</evidence>
<evidence type="ECO:0008006" key="14">
    <source>
        <dbReference type="Google" id="ProtNLM"/>
    </source>
</evidence>
<keyword evidence="13" id="KW-1185">Reference proteome</keyword>
<evidence type="ECO:0000313" key="12">
    <source>
        <dbReference type="EMBL" id="BBA96922.1"/>
    </source>
</evidence>
<proteinExistence type="inferred from homology"/>
<keyword evidence="4 11" id="KW-0812">Transmembrane</keyword>
<protein>
    <recommendedName>
        <fullName evidence="14">Type VII secretion protein EccB</fullName>
    </recommendedName>
</protein>
<evidence type="ECO:0000256" key="8">
    <source>
        <dbReference type="ARBA" id="ARBA00022989"/>
    </source>
</evidence>
<evidence type="ECO:0000256" key="1">
    <source>
        <dbReference type="ARBA" id="ARBA00004162"/>
    </source>
</evidence>
<evidence type="ECO:0000256" key="4">
    <source>
        <dbReference type="ARBA" id="ARBA00022692"/>
    </source>
</evidence>
<reference evidence="12 13" key="1">
    <citation type="journal article" date="2010" name="J. Bacteriol.">
        <title>Biochemical characterization of a novel indole prenyltransferase from Streptomyces sp. SN-593.</title>
        <authorList>
            <person name="Takahashi S."/>
            <person name="Takagi H."/>
            <person name="Toyoda A."/>
            <person name="Uramoto M."/>
            <person name="Nogawa T."/>
            <person name="Ueki M."/>
            <person name="Sakaki Y."/>
            <person name="Osada H."/>
        </authorList>
    </citation>
    <scope>NUCLEOTIDE SEQUENCE [LARGE SCALE GENOMIC DNA]</scope>
    <source>
        <strain evidence="12 13">SN-593</strain>
    </source>
</reference>
<comment type="subcellular location">
    <subcellularLocation>
        <location evidence="1">Cell membrane</location>
        <topology evidence="1">Single-pass membrane protein</topology>
    </subcellularLocation>
</comment>
<evidence type="ECO:0000256" key="3">
    <source>
        <dbReference type="ARBA" id="ARBA00022475"/>
    </source>
</evidence>
<feature type="compositionally biased region" description="Polar residues" evidence="10">
    <location>
        <begin position="460"/>
        <end position="470"/>
    </location>
</feature>
<dbReference type="Gene3D" id="3.30.2390.20">
    <property type="entry name" value="Type VII secretion system EccB, repeat 1 domain"/>
    <property type="match status" value="1"/>
</dbReference>
<dbReference type="NCBIfam" id="TIGR03919">
    <property type="entry name" value="T7SS_EccB"/>
    <property type="match status" value="1"/>
</dbReference>
<dbReference type="AlphaFoldDB" id="A0A7U3UQM0"/>
<keyword evidence="6" id="KW-0378">Hydrolase</keyword>
<dbReference type="GO" id="GO:0005576">
    <property type="term" value="C:extracellular region"/>
    <property type="evidence" value="ECO:0007669"/>
    <property type="project" value="TreeGrafter"/>
</dbReference>
<dbReference type="RefSeq" id="WP_202233286.1">
    <property type="nucleotide sequence ID" value="NZ_AP018365.1"/>
</dbReference>
<keyword evidence="7" id="KW-0067">ATP-binding</keyword>
<dbReference type="Pfam" id="PF05108">
    <property type="entry name" value="T7SS_ESX1_EccB"/>
    <property type="match status" value="1"/>
</dbReference>
<keyword evidence="8 11" id="KW-1133">Transmembrane helix</keyword>
<dbReference type="PANTHER" id="PTHR40765:SF2">
    <property type="entry name" value="ESX-2 SECRETION SYSTEM ATPASE ECCB2"/>
    <property type="match status" value="1"/>
</dbReference>
<evidence type="ECO:0000256" key="5">
    <source>
        <dbReference type="ARBA" id="ARBA00022741"/>
    </source>
</evidence>
<keyword evidence="9 11" id="KW-0472">Membrane</keyword>
<dbReference type="InterPro" id="IPR044857">
    <property type="entry name" value="T7SS_EccB_R1"/>
</dbReference>
<evidence type="ECO:0000313" key="13">
    <source>
        <dbReference type="Proteomes" id="UP000595703"/>
    </source>
</evidence>
<name>A0A7U3UQM0_9ACTN</name>
<dbReference type="GO" id="GO:0005886">
    <property type="term" value="C:plasma membrane"/>
    <property type="evidence" value="ECO:0007669"/>
    <property type="project" value="UniProtKB-SubCell"/>
</dbReference>
<evidence type="ECO:0000256" key="7">
    <source>
        <dbReference type="ARBA" id="ARBA00022840"/>
    </source>
</evidence>
<dbReference type="EMBL" id="AP018365">
    <property type="protein sequence ID" value="BBA96922.1"/>
    <property type="molecule type" value="Genomic_DNA"/>
</dbReference>